<dbReference type="InterPro" id="IPR018062">
    <property type="entry name" value="HTH_AraC-typ_CS"/>
</dbReference>
<dbReference type="PROSITE" id="PS00041">
    <property type="entry name" value="HTH_ARAC_FAMILY_1"/>
    <property type="match status" value="1"/>
</dbReference>
<dbReference type="GO" id="GO:0043565">
    <property type="term" value="F:sequence-specific DNA binding"/>
    <property type="evidence" value="ECO:0007669"/>
    <property type="project" value="InterPro"/>
</dbReference>
<dbReference type="RefSeq" id="WP_116852629.1">
    <property type="nucleotide sequence ID" value="NZ_QTJV01000002.1"/>
</dbReference>
<dbReference type="PANTHER" id="PTHR47893:SF1">
    <property type="entry name" value="REGULATORY PROTEIN PCHR"/>
    <property type="match status" value="1"/>
</dbReference>
<dbReference type="Gene3D" id="1.10.10.60">
    <property type="entry name" value="Homeodomain-like"/>
    <property type="match status" value="2"/>
</dbReference>
<keyword evidence="3" id="KW-0804">Transcription</keyword>
<dbReference type="SMART" id="SM00342">
    <property type="entry name" value="HTH_ARAC"/>
    <property type="match status" value="1"/>
</dbReference>
<dbReference type="PANTHER" id="PTHR47893">
    <property type="entry name" value="REGULATORY PROTEIN PCHR"/>
    <property type="match status" value="1"/>
</dbReference>
<dbReference type="EMBL" id="QTJV01000002">
    <property type="protein sequence ID" value="RFM35147.1"/>
    <property type="molecule type" value="Genomic_DNA"/>
</dbReference>
<dbReference type="InterPro" id="IPR020449">
    <property type="entry name" value="Tscrpt_reg_AraC-type_HTH"/>
</dbReference>
<organism evidence="5 6">
    <name type="scientific">Chitinophaga silvisoli</name>
    <dbReference type="NCBI Taxonomy" id="2291814"/>
    <lineage>
        <taxon>Bacteria</taxon>
        <taxon>Pseudomonadati</taxon>
        <taxon>Bacteroidota</taxon>
        <taxon>Chitinophagia</taxon>
        <taxon>Chitinophagales</taxon>
        <taxon>Chitinophagaceae</taxon>
        <taxon>Chitinophaga</taxon>
    </lineage>
</organism>
<dbReference type="GO" id="GO:0003700">
    <property type="term" value="F:DNA-binding transcription factor activity"/>
    <property type="evidence" value="ECO:0007669"/>
    <property type="project" value="InterPro"/>
</dbReference>
<evidence type="ECO:0000259" key="4">
    <source>
        <dbReference type="PROSITE" id="PS01124"/>
    </source>
</evidence>
<dbReference type="PROSITE" id="PS01124">
    <property type="entry name" value="HTH_ARAC_FAMILY_2"/>
    <property type="match status" value="1"/>
</dbReference>
<evidence type="ECO:0000256" key="1">
    <source>
        <dbReference type="ARBA" id="ARBA00023015"/>
    </source>
</evidence>
<protein>
    <submittedName>
        <fullName evidence="5">AraC family transcriptional regulator</fullName>
    </submittedName>
</protein>
<dbReference type="Pfam" id="PF12833">
    <property type="entry name" value="HTH_18"/>
    <property type="match status" value="1"/>
</dbReference>
<comment type="caution">
    <text evidence="5">The sequence shown here is derived from an EMBL/GenBank/DDBJ whole genome shotgun (WGS) entry which is preliminary data.</text>
</comment>
<name>A0A3E1P4Q6_9BACT</name>
<dbReference type="OrthoDB" id="2666928at2"/>
<dbReference type="SUPFAM" id="SSF46689">
    <property type="entry name" value="Homeodomain-like"/>
    <property type="match status" value="1"/>
</dbReference>
<gene>
    <name evidence="5" type="ORF">DXN04_07070</name>
</gene>
<dbReference type="Proteomes" id="UP000261174">
    <property type="component" value="Unassembled WGS sequence"/>
</dbReference>
<keyword evidence="6" id="KW-1185">Reference proteome</keyword>
<reference evidence="5 6" key="1">
    <citation type="submission" date="2018-08" db="EMBL/GenBank/DDBJ databases">
        <title>Chitinophaga sp. K20C18050901, a novel bacterium isolated from forest soil.</title>
        <authorList>
            <person name="Wang C."/>
        </authorList>
    </citation>
    <scope>NUCLEOTIDE SEQUENCE [LARGE SCALE GENOMIC DNA]</scope>
    <source>
        <strain evidence="5 6">K20C18050901</strain>
    </source>
</reference>
<evidence type="ECO:0000256" key="2">
    <source>
        <dbReference type="ARBA" id="ARBA00023125"/>
    </source>
</evidence>
<dbReference type="PRINTS" id="PR00032">
    <property type="entry name" value="HTHARAC"/>
</dbReference>
<dbReference type="InterPro" id="IPR009057">
    <property type="entry name" value="Homeodomain-like_sf"/>
</dbReference>
<sequence>MKNYLHIRSPKDVIHVPPGESAGKMKGLYFPSDLNLYIGDFNKNDPRQLETINEPGSQTFCIFAAIVSNKMTIKSKGEWAAINHHGPNTLLFCSSGSSVEIAFPGNEPFRTIALTFTLDTVRAIIDQPDVLKGINTGLPFLYLDETVPEAEGYIRKLAAAFEENGPSRFETYISLLNLLRVTLYRTFVIKERYNSSGLLKEDVEKLFAIRRILMENSHLTIKIATLSKEVGMGQSKMVKLFKQVFNRTIYQFAQKAKIIKAKDLLNSKKYSVSEVGYMVGYNNMTHFAKAFRKYYKVNPGEYLKNVLANKINT</sequence>
<keyword evidence="1" id="KW-0805">Transcription regulation</keyword>
<accession>A0A3E1P4Q6</accession>
<keyword evidence="2" id="KW-0238">DNA-binding</keyword>
<dbReference type="AlphaFoldDB" id="A0A3E1P4Q6"/>
<evidence type="ECO:0000313" key="6">
    <source>
        <dbReference type="Proteomes" id="UP000261174"/>
    </source>
</evidence>
<feature type="domain" description="HTH araC/xylS-type" evidence="4">
    <location>
        <begin position="207"/>
        <end position="305"/>
    </location>
</feature>
<proteinExistence type="predicted"/>
<evidence type="ECO:0000313" key="5">
    <source>
        <dbReference type="EMBL" id="RFM35147.1"/>
    </source>
</evidence>
<dbReference type="InterPro" id="IPR053142">
    <property type="entry name" value="PchR_regulatory_protein"/>
</dbReference>
<evidence type="ECO:0000256" key="3">
    <source>
        <dbReference type="ARBA" id="ARBA00023163"/>
    </source>
</evidence>
<dbReference type="InterPro" id="IPR018060">
    <property type="entry name" value="HTH_AraC"/>
</dbReference>